<dbReference type="GeneID" id="117347765"/>
<dbReference type="OrthoDB" id="9970063at2759"/>
<gene>
    <name evidence="2" type="primary">C13H11orf1</name>
</gene>
<dbReference type="AlphaFoldDB" id="A0A6P8PK68"/>
<evidence type="ECO:0000313" key="1">
    <source>
        <dbReference type="Proteomes" id="UP000515159"/>
    </source>
</evidence>
<dbReference type="KEGG" id="gsh:117347765"/>
<dbReference type="Pfam" id="PF06608">
    <property type="entry name" value="CFAP68"/>
    <property type="match status" value="1"/>
</dbReference>
<dbReference type="InParanoid" id="A0A6P8PK68"/>
<dbReference type="InterPro" id="IPR009524">
    <property type="entry name" value="CFAP68"/>
</dbReference>
<organism evidence="1 2">
    <name type="scientific">Geotrypetes seraphini</name>
    <name type="common">Gaboon caecilian</name>
    <name type="synonym">Caecilia seraphini</name>
    <dbReference type="NCBI Taxonomy" id="260995"/>
    <lineage>
        <taxon>Eukaryota</taxon>
        <taxon>Metazoa</taxon>
        <taxon>Chordata</taxon>
        <taxon>Craniata</taxon>
        <taxon>Vertebrata</taxon>
        <taxon>Euteleostomi</taxon>
        <taxon>Amphibia</taxon>
        <taxon>Gymnophiona</taxon>
        <taxon>Geotrypetes</taxon>
    </lineage>
</organism>
<evidence type="ECO:0000313" key="2">
    <source>
        <dbReference type="RefSeq" id="XP_033775013.1"/>
    </source>
</evidence>
<proteinExistence type="predicted"/>
<dbReference type="RefSeq" id="XP_033775013.1">
    <property type="nucleotide sequence ID" value="XM_033919122.1"/>
</dbReference>
<name>A0A6P8PK68_GEOSA</name>
<accession>A0A6P8PK68</accession>
<dbReference type="GO" id="GO:0030317">
    <property type="term" value="P:flagellated sperm motility"/>
    <property type="evidence" value="ECO:0007669"/>
    <property type="project" value="InterPro"/>
</dbReference>
<sequence length="256" mass="29439">MALAYKNEKFLLDGRQCISSEEPYSLKTLHGNWYEERCDTKTVLEPKPLPSQHAHYYQTTYAAAYNREEDIPKRATLKREPHIYPGHQPELDPPETKFIPKTTYMIDYVAPSQKRKNLLAAMKRHAEEAVQPEEQETSKISALAAYHAGLTLPQSKWGSSGNRNIPQSTYMVDYVAPRERRKALQDFLNKIEGGKKEPPEEDKIFKSAPAPAIKFPSVFKKEPQVFSGYRPEPGPPKVQFFHKSCYMHDYVAPNLR</sequence>
<dbReference type="CTD" id="64776"/>
<reference evidence="2" key="1">
    <citation type="submission" date="2025-08" db="UniProtKB">
        <authorList>
            <consortium name="RefSeq"/>
        </authorList>
    </citation>
    <scope>IDENTIFICATION</scope>
</reference>
<dbReference type="Proteomes" id="UP000515159">
    <property type="component" value="Chromosome 13"/>
</dbReference>
<protein>
    <submittedName>
        <fullName evidence="2">UPF0686 protein C11orf1 homolog</fullName>
    </submittedName>
</protein>
<keyword evidence="1" id="KW-1185">Reference proteome</keyword>
<dbReference type="GO" id="GO:0005634">
    <property type="term" value="C:nucleus"/>
    <property type="evidence" value="ECO:0007669"/>
    <property type="project" value="InterPro"/>
</dbReference>